<proteinExistence type="predicted"/>
<dbReference type="InterPro" id="IPR014710">
    <property type="entry name" value="RmlC-like_jellyroll"/>
</dbReference>
<dbReference type="OrthoDB" id="291970at2759"/>
<feature type="domain" description="Cyclic nucleotide-binding" evidence="1">
    <location>
        <begin position="40"/>
        <end position="164"/>
    </location>
</feature>
<name>A0A1R2CU41_9CILI</name>
<dbReference type="CDD" id="cd00038">
    <property type="entry name" value="CAP_ED"/>
    <property type="match status" value="2"/>
</dbReference>
<reference evidence="2 3" key="1">
    <citation type="submission" date="2016-11" db="EMBL/GenBank/DDBJ databases">
        <title>The macronuclear genome of Stentor coeruleus: a giant cell with tiny introns.</title>
        <authorList>
            <person name="Slabodnick M."/>
            <person name="Ruby J.G."/>
            <person name="Reiff S.B."/>
            <person name="Swart E.C."/>
            <person name="Gosai S."/>
            <person name="Prabakaran S."/>
            <person name="Witkowska E."/>
            <person name="Larue G.E."/>
            <person name="Fisher S."/>
            <person name="Freeman R.M."/>
            <person name="Gunawardena J."/>
            <person name="Chu W."/>
            <person name="Stover N.A."/>
            <person name="Gregory B.D."/>
            <person name="Nowacki M."/>
            <person name="Derisi J."/>
            <person name="Roy S.W."/>
            <person name="Marshall W.F."/>
            <person name="Sood P."/>
        </authorList>
    </citation>
    <scope>NUCLEOTIDE SEQUENCE [LARGE SCALE GENOMIC DNA]</scope>
    <source>
        <strain evidence="2">WM001</strain>
    </source>
</reference>
<protein>
    <recommendedName>
        <fullName evidence="1">Cyclic nucleotide-binding domain-containing protein</fullName>
    </recommendedName>
</protein>
<evidence type="ECO:0000313" key="2">
    <source>
        <dbReference type="EMBL" id="OMJ92546.1"/>
    </source>
</evidence>
<dbReference type="PRINTS" id="PR00103">
    <property type="entry name" value="CAMPKINASE"/>
</dbReference>
<dbReference type="Gene3D" id="2.60.120.10">
    <property type="entry name" value="Jelly Rolls"/>
    <property type="match status" value="2"/>
</dbReference>
<dbReference type="InterPro" id="IPR000595">
    <property type="entry name" value="cNMP-bd_dom"/>
</dbReference>
<feature type="domain" description="Cyclic nucleotide-binding" evidence="1">
    <location>
        <begin position="167"/>
        <end position="273"/>
    </location>
</feature>
<dbReference type="Proteomes" id="UP000187209">
    <property type="component" value="Unassembled WGS sequence"/>
</dbReference>
<dbReference type="PROSITE" id="PS50042">
    <property type="entry name" value="CNMP_BINDING_3"/>
    <property type="match status" value="2"/>
</dbReference>
<evidence type="ECO:0000313" key="3">
    <source>
        <dbReference type="Proteomes" id="UP000187209"/>
    </source>
</evidence>
<keyword evidence="3" id="KW-1185">Reference proteome</keyword>
<gene>
    <name evidence="2" type="ORF">SteCoe_4679</name>
</gene>
<accession>A0A1R2CU41</accession>
<comment type="caution">
    <text evidence="2">The sequence shown here is derived from an EMBL/GenBank/DDBJ whole genome shotgun (WGS) entry which is preliminary data.</text>
</comment>
<dbReference type="PANTHER" id="PTHR23011:SF28">
    <property type="entry name" value="CYCLIC NUCLEOTIDE-BINDING DOMAIN CONTAINING PROTEIN"/>
    <property type="match status" value="1"/>
</dbReference>
<dbReference type="Pfam" id="PF00027">
    <property type="entry name" value="cNMP_binding"/>
    <property type="match status" value="2"/>
</dbReference>
<dbReference type="AlphaFoldDB" id="A0A1R2CU41"/>
<evidence type="ECO:0000259" key="1">
    <source>
        <dbReference type="PROSITE" id="PS50042"/>
    </source>
</evidence>
<dbReference type="EMBL" id="MPUH01000059">
    <property type="protein sequence ID" value="OMJ92546.1"/>
    <property type="molecule type" value="Genomic_DNA"/>
</dbReference>
<dbReference type="SUPFAM" id="SSF51206">
    <property type="entry name" value="cAMP-binding domain-like"/>
    <property type="match status" value="2"/>
</dbReference>
<sequence>MNTNLIEILQILSTPIALRNLRMIQILVEMTKSIGFFEQLIKDLGEKMHFRICEFLNYEYHVMGEVLFKEGDKGDKFYIILQGKVQIVINYNSPNEDCQMESLAFLIEGSSFGELSLIKNQPRFATAICHENTYLMVLYKEDYNRLLGHSFAKKLEEKIEFLHSLKVFSEWSKRSIEKLTFFFKQRHYKKKDLIYAKDDKADGAYIIIKGEIELTTITKSSNNKNLPRALKVALITTKDIFGDEEILLNIPRKYCAHCKSDSAEVFWISRDDFLSKISKESLKQLILRNNARNKMRQYRLKSIEHMSENKRNYSATPMTIKPNIDISLSLIKRFRKREVSQSPKLFISTKMLNCLKKKSGIQMASPTASIIENCVVTSRPRNANVFFNNKGFQPNGNFYGVFKKIQERIRGMEY</sequence>
<dbReference type="PANTHER" id="PTHR23011">
    <property type="entry name" value="CYCLIC NUCLEOTIDE-BINDING DOMAIN CONTAINING PROTEIN"/>
    <property type="match status" value="1"/>
</dbReference>
<dbReference type="InterPro" id="IPR018490">
    <property type="entry name" value="cNMP-bd_dom_sf"/>
</dbReference>
<organism evidence="2 3">
    <name type="scientific">Stentor coeruleus</name>
    <dbReference type="NCBI Taxonomy" id="5963"/>
    <lineage>
        <taxon>Eukaryota</taxon>
        <taxon>Sar</taxon>
        <taxon>Alveolata</taxon>
        <taxon>Ciliophora</taxon>
        <taxon>Postciliodesmatophora</taxon>
        <taxon>Heterotrichea</taxon>
        <taxon>Heterotrichida</taxon>
        <taxon>Stentoridae</taxon>
        <taxon>Stentor</taxon>
    </lineage>
</organism>
<dbReference type="SMART" id="SM00100">
    <property type="entry name" value="cNMP"/>
    <property type="match status" value="2"/>
</dbReference>